<keyword evidence="3" id="KW-1185">Reference proteome</keyword>
<comment type="caution">
    <text evidence="2">The sequence shown here is derived from an EMBL/GenBank/DDBJ whole genome shotgun (WGS) entry which is preliminary data.</text>
</comment>
<feature type="region of interest" description="Disordered" evidence="1">
    <location>
        <begin position="1"/>
        <end position="50"/>
    </location>
</feature>
<organism evidence="2 3">
    <name type="scientific">Sphingomonas prati</name>
    <dbReference type="NCBI Taxonomy" id="1843237"/>
    <lineage>
        <taxon>Bacteria</taxon>
        <taxon>Pseudomonadati</taxon>
        <taxon>Pseudomonadota</taxon>
        <taxon>Alphaproteobacteria</taxon>
        <taxon>Sphingomonadales</taxon>
        <taxon>Sphingomonadaceae</taxon>
        <taxon>Sphingomonas</taxon>
    </lineage>
</organism>
<proteinExistence type="predicted"/>
<protein>
    <submittedName>
        <fullName evidence="2">Uncharacterized protein</fullName>
    </submittedName>
</protein>
<dbReference type="AlphaFoldDB" id="A0A7W9F420"/>
<feature type="compositionally biased region" description="Basic and acidic residues" evidence="1">
    <location>
        <begin position="1"/>
        <end position="18"/>
    </location>
</feature>
<name>A0A7W9F420_9SPHN</name>
<dbReference type="RefSeq" id="WP_157177046.1">
    <property type="nucleotide sequence ID" value="NZ_BMJP01000005.1"/>
</dbReference>
<dbReference type="EMBL" id="JACIJR010000007">
    <property type="protein sequence ID" value="MBB5730429.1"/>
    <property type="molecule type" value="Genomic_DNA"/>
</dbReference>
<sequence>MTDPKKTPEQKPEDKDAMLEGGQADYGSAGQQALEGVNGVKGEEEEPEEK</sequence>
<reference evidence="2 3" key="1">
    <citation type="submission" date="2020-08" db="EMBL/GenBank/DDBJ databases">
        <title>Genomic Encyclopedia of Type Strains, Phase IV (KMG-IV): sequencing the most valuable type-strain genomes for metagenomic binning, comparative biology and taxonomic classification.</title>
        <authorList>
            <person name="Goeker M."/>
        </authorList>
    </citation>
    <scope>NUCLEOTIDE SEQUENCE [LARGE SCALE GENOMIC DNA]</scope>
    <source>
        <strain evidence="2 3">DSM 103336</strain>
    </source>
</reference>
<evidence type="ECO:0000313" key="2">
    <source>
        <dbReference type="EMBL" id="MBB5730429.1"/>
    </source>
</evidence>
<gene>
    <name evidence="2" type="ORF">FHS99_002932</name>
</gene>
<evidence type="ECO:0000313" key="3">
    <source>
        <dbReference type="Proteomes" id="UP000546701"/>
    </source>
</evidence>
<evidence type="ECO:0000256" key="1">
    <source>
        <dbReference type="SAM" id="MobiDB-lite"/>
    </source>
</evidence>
<dbReference type="Proteomes" id="UP000546701">
    <property type="component" value="Unassembled WGS sequence"/>
</dbReference>
<accession>A0A7W9F420</accession>